<dbReference type="AlphaFoldDB" id="A0A918KG46"/>
<reference evidence="3" key="1">
    <citation type="journal article" date="2014" name="Int. J. Syst. Evol. Microbiol.">
        <title>Complete genome sequence of Corynebacterium casei LMG S-19264T (=DSM 44701T), isolated from a smear-ripened cheese.</title>
        <authorList>
            <consortium name="US DOE Joint Genome Institute (JGI-PGF)"/>
            <person name="Walter F."/>
            <person name="Albersmeier A."/>
            <person name="Kalinowski J."/>
            <person name="Ruckert C."/>
        </authorList>
    </citation>
    <scope>NUCLEOTIDE SEQUENCE</scope>
    <source>
        <strain evidence="3">JCM 4790</strain>
    </source>
</reference>
<evidence type="ECO:0000313" key="4">
    <source>
        <dbReference type="Proteomes" id="UP000619244"/>
    </source>
</evidence>
<reference evidence="3" key="2">
    <citation type="submission" date="2020-09" db="EMBL/GenBank/DDBJ databases">
        <authorList>
            <person name="Sun Q."/>
            <person name="Ohkuma M."/>
        </authorList>
    </citation>
    <scope>NUCLEOTIDE SEQUENCE</scope>
    <source>
        <strain evidence="3">JCM 4790</strain>
    </source>
</reference>
<dbReference type="PANTHER" id="PTHR35567">
    <property type="entry name" value="MALATE DEHYDROGENASE (AFU_ORTHOLOGUE AFUA_2G13800)"/>
    <property type="match status" value="1"/>
</dbReference>
<dbReference type="Proteomes" id="UP000619244">
    <property type="component" value="Unassembled WGS sequence"/>
</dbReference>
<proteinExistence type="predicted"/>
<dbReference type="Pfam" id="PF11937">
    <property type="entry name" value="DUF3455"/>
    <property type="match status" value="1"/>
</dbReference>
<evidence type="ECO:0000313" key="3">
    <source>
        <dbReference type="EMBL" id="GGX62416.1"/>
    </source>
</evidence>
<feature type="domain" description="CHRD" evidence="2">
    <location>
        <begin position="43"/>
        <end position="172"/>
    </location>
</feature>
<dbReference type="Pfam" id="PF07452">
    <property type="entry name" value="CHRD"/>
    <property type="match status" value="1"/>
</dbReference>
<dbReference type="PANTHER" id="PTHR35567:SF1">
    <property type="entry name" value="CONSERVED FUNGAL PROTEIN (AFU_ORTHOLOGUE AFUA_1G14230)"/>
    <property type="match status" value="1"/>
</dbReference>
<comment type="caution">
    <text evidence="3">The sequence shown here is derived from an EMBL/GenBank/DDBJ whole genome shotgun (WGS) entry which is preliminary data.</text>
</comment>
<keyword evidence="4" id="KW-1185">Reference proteome</keyword>
<gene>
    <name evidence="3" type="ORF">GCM10010358_16010</name>
</gene>
<feature type="region of interest" description="Disordered" evidence="1">
    <location>
        <begin position="9"/>
        <end position="41"/>
    </location>
</feature>
<dbReference type="PROSITE" id="PS50933">
    <property type="entry name" value="CHRD"/>
    <property type="match status" value="1"/>
</dbReference>
<evidence type="ECO:0000259" key="2">
    <source>
        <dbReference type="PROSITE" id="PS50933"/>
    </source>
</evidence>
<dbReference type="InterPro" id="IPR021851">
    <property type="entry name" value="DUF3455"/>
</dbReference>
<accession>A0A918KG46</accession>
<dbReference type="SMART" id="SM00754">
    <property type="entry name" value="CHRD"/>
    <property type="match status" value="1"/>
</dbReference>
<name>A0A918KG46_9ACTN</name>
<dbReference type="EMBL" id="BMVU01000004">
    <property type="protein sequence ID" value="GGX62416.1"/>
    <property type="molecule type" value="Genomic_DNA"/>
</dbReference>
<sequence>MAAVLAVAAPAAAGGSTEAVRPRSPYAAGGDGRAAEVRGGGGGGTILAASLRGRNEVAQPGGPAADDPDGTALQFVEVEGDEVSVAVEWRGTGRPVGLRLHEGGDGADGSVRVDFTGQLDRARQRTFTGRVEVRDAALLERLRTEPEDFYANLYTSEFPGGAVRGRLHHVTTPFDFRYALRSFQAAVVEGEQVYVCKEAADGTTAFAQRDVRARLDRGVRHSFVAPDSGTPQWVAPDRSAVTGTVLTRTPNGDGNIPELDLGATPSGARHGLFAGVAEVLRLNTVGGAAPAGSCRTGTVVGVPYRADYVFVRS</sequence>
<dbReference type="InterPro" id="IPR010895">
    <property type="entry name" value="CHRD"/>
</dbReference>
<protein>
    <recommendedName>
        <fullName evidence="2">CHRD domain-containing protein</fullName>
    </recommendedName>
</protein>
<evidence type="ECO:0000256" key="1">
    <source>
        <dbReference type="SAM" id="MobiDB-lite"/>
    </source>
</evidence>
<organism evidence="3 4">
    <name type="scientific">Streptomyces minutiscleroticus</name>
    <dbReference type="NCBI Taxonomy" id="68238"/>
    <lineage>
        <taxon>Bacteria</taxon>
        <taxon>Bacillati</taxon>
        <taxon>Actinomycetota</taxon>
        <taxon>Actinomycetes</taxon>
        <taxon>Kitasatosporales</taxon>
        <taxon>Streptomycetaceae</taxon>
        <taxon>Streptomyces</taxon>
    </lineage>
</organism>